<evidence type="ECO:0000259" key="4">
    <source>
        <dbReference type="PROSITE" id="PS50911"/>
    </source>
</evidence>
<reference evidence="6 7" key="1">
    <citation type="journal article" date="2018" name="Vet. Microbiol.">
        <title>Characterisation of Staphylococcus felis isolated from cats using whole genome sequencing.</title>
        <authorList>
            <person name="Worthing K."/>
            <person name="Pang S."/>
            <person name="Trott D.J."/>
            <person name="Abraham S."/>
            <person name="Coombs G.W."/>
            <person name="Jordan D."/>
            <person name="McIntyre L."/>
            <person name="Davies M.R."/>
            <person name="Norris J."/>
        </authorList>
    </citation>
    <scope>NUCLEOTIDE SEQUENCE [LARGE SCALE GENOMIC DNA]</scope>
    <source>
        <strain evidence="6 7">F9</strain>
    </source>
</reference>
<comment type="caution">
    <text evidence="6">The sequence shown here is derived from an EMBL/GenBank/DDBJ whole genome shotgun (WGS) entry which is preliminary data.</text>
</comment>
<sequence length="284" mass="32223">MYKMNYAIVFLATSLSHTQWYTLPKDISLIELAHQFATTTQQLQQYNTFKTNQLKARQKVKVPTQDMIVVQPGDTLASILKRHHISKAQLAEWNDHIDTLVPQRLLAKTDVGLAHMINPSLTLPPQSNANGLSRAPHNATKPVINDKTFINTYHNDDAKLTELLKPTILTPVSTVKSPNLYVKGQCTHFVFEERQKRNRPIPNYWGDAKNWLNHAKKEGYNVNHTPEVGAILTSQIGAHGHVAIVTSIALDNSYMIVKEMNWIGEGIVSERKMINPDQYLYIHD</sequence>
<dbReference type="Gene3D" id="3.10.350.10">
    <property type="entry name" value="LysM domain"/>
    <property type="match status" value="1"/>
</dbReference>
<dbReference type="InterPro" id="IPR036779">
    <property type="entry name" value="LysM_dom_sf"/>
</dbReference>
<dbReference type="CDD" id="cd00118">
    <property type="entry name" value="LysM"/>
    <property type="match status" value="1"/>
</dbReference>
<dbReference type="InterPro" id="IPR007921">
    <property type="entry name" value="CHAP_dom"/>
</dbReference>
<evidence type="ECO:0000259" key="5">
    <source>
        <dbReference type="PROSITE" id="PS51782"/>
    </source>
</evidence>
<feature type="domain" description="LysM" evidence="5">
    <location>
        <begin position="66"/>
        <end position="113"/>
    </location>
</feature>
<dbReference type="Pfam" id="PF01476">
    <property type="entry name" value="LysM"/>
    <property type="match status" value="2"/>
</dbReference>
<organism evidence="6 7">
    <name type="scientific">Staphylococcus felis</name>
    <dbReference type="NCBI Taxonomy" id="46127"/>
    <lineage>
        <taxon>Bacteria</taxon>
        <taxon>Bacillati</taxon>
        <taxon>Bacillota</taxon>
        <taxon>Bacilli</taxon>
        <taxon>Bacillales</taxon>
        <taxon>Staphylococcaceae</taxon>
        <taxon>Staphylococcus</taxon>
    </lineage>
</organism>
<dbReference type="AlphaFoldDB" id="A0A3E0IKG7"/>
<dbReference type="PROSITE" id="PS51782">
    <property type="entry name" value="LYSM"/>
    <property type="match status" value="2"/>
</dbReference>
<feature type="domain" description="Peptidase C51" evidence="4">
    <location>
        <begin position="161"/>
        <end position="283"/>
    </location>
</feature>
<dbReference type="Proteomes" id="UP000256562">
    <property type="component" value="Unassembled WGS sequence"/>
</dbReference>
<accession>A0A3E0IKG7</accession>
<keyword evidence="3" id="KW-0961">Cell wall biogenesis/degradation</keyword>
<dbReference type="GO" id="GO:0071555">
    <property type="term" value="P:cell wall organization"/>
    <property type="evidence" value="ECO:0007669"/>
    <property type="project" value="UniProtKB-KW"/>
</dbReference>
<dbReference type="OrthoDB" id="2409959at2"/>
<dbReference type="InterPro" id="IPR038765">
    <property type="entry name" value="Papain-like_cys_pep_sf"/>
</dbReference>
<evidence type="ECO:0008006" key="8">
    <source>
        <dbReference type="Google" id="ProtNLM"/>
    </source>
</evidence>
<dbReference type="RefSeq" id="WP_116095493.1">
    <property type="nucleotide sequence ID" value="NZ_QKXQ01000740.1"/>
</dbReference>
<evidence type="ECO:0000313" key="7">
    <source>
        <dbReference type="Proteomes" id="UP000256562"/>
    </source>
</evidence>
<dbReference type="PROSITE" id="PS50911">
    <property type="entry name" value="CHAP"/>
    <property type="match status" value="1"/>
</dbReference>
<dbReference type="SUPFAM" id="SSF54106">
    <property type="entry name" value="LysM domain"/>
    <property type="match status" value="1"/>
</dbReference>
<evidence type="ECO:0000256" key="3">
    <source>
        <dbReference type="ARBA" id="ARBA00023316"/>
    </source>
</evidence>
<name>A0A3E0IKG7_9STAP</name>
<gene>
    <name evidence="6" type="ORF">DOS83_14210</name>
</gene>
<evidence type="ECO:0000313" key="6">
    <source>
        <dbReference type="EMBL" id="REH88519.1"/>
    </source>
</evidence>
<dbReference type="SUPFAM" id="SSF54001">
    <property type="entry name" value="Cysteine proteinases"/>
    <property type="match status" value="1"/>
</dbReference>
<dbReference type="GO" id="GO:0016787">
    <property type="term" value="F:hydrolase activity"/>
    <property type="evidence" value="ECO:0007669"/>
    <property type="project" value="UniProtKB-KW"/>
</dbReference>
<evidence type="ECO:0000256" key="2">
    <source>
        <dbReference type="ARBA" id="ARBA00022801"/>
    </source>
</evidence>
<dbReference type="InterPro" id="IPR018392">
    <property type="entry name" value="LysM"/>
</dbReference>
<proteinExistence type="predicted"/>
<keyword evidence="1" id="KW-0732">Signal</keyword>
<feature type="domain" description="LysM" evidence="5">
    <location>
        <begin position="19"/>
        <end position="62"/>
    </location>
</feature>
<dbReference type="SMART" id="SM00257">
    <property type="entry name" value="LysM"/>
    <property type="match status" value="2"/>
</dbReference>
<keyword evidence="2" id="KW-0378">Hydrolase</keyword>
<protein>
    <recommendedName>
        <fullName evidence="8">LysM peptidoglycan-binding domain-containing protein</fullName>
    </recommendedName>
</protein>
<dbReference type="Pfam" id="PF05257">
    <property type="entry name" value="CHAP"/>
    <property type="match status" value="1"/>
</dbReference>
<dbReference type="Gene3D" id="3.90.1720.10">
    <property type="entry name" value="endopeptidase domain like (from Nostoc punctiforme)"/>
    <property type="match status" value="1"/>
</dbReference>
<dbReference type="EMBL" id="QKXQ01000740">
    <property type="protein sequence ID" value="REH88519.1"/>
    <property type="molecule type" value="Genomic_DNA"/>
</dbReference>
<evidence type="ECO:0000256" key="1">
    <source>
        <dbReference type="ARBA" id="ARBA00022729"/>
    </source>
</evidence>